<evidence type="ECO:0000259" key="9">
    <source>
        <dbReference type="Pfam" id="PF12704"/>
    </source>
</evidence>
<proteinExistence type="inferred from homology"/>
<evidence type="ECO:0000313" key="10">
    <source>
        <dbReference type="EMBL" id="MDG4945888.1"/>
    </source>
</evidence>
<evidence type="ECO:0000256" key="2">
    <source>
        <dbReference type="ARBA" id="ARBA00022475"/>
    </source>
</evidence>
<dbReference type="Proteomes" id="UP001152599">
    <property type="component" value="Unassembled WGS sequence"/>
</dbReference>
<evidence type="ECO:0000256" key="5">
    <source>
        <dbReference type="ARBA" id="ARBA00023136"/>
    </source>
</evidence>
<feature type="transmembrane region" description="Helical" evidence="7">
    <location>
        <begin position="273"/>
        <end position="304"/>
    </location>
</feature>
<organism evidence="10 11">
    <name type="scientific">Profundicola chukchiensis</name>
    <dbReference type="NCBI Taxonomy" id="2961959"/>
    <lineage>
        <taxon>Bacteria</taxon>
        <taxon>Pseudomonadati</taxon>
        <taxon>Bacteroidota</taxon>
        <taxon>Flavobacteriia</taxon>
        <taxon>Flavobacteriales</taxon>
        <taxon>Weeksellaceae</taxon>
        <taxon>Profundicola</taxon>
    </lineage>
</organism>
<dbReference type="PANTHER" id="PTHR30572:SF4">
    <property type="entry name" value="ABC TRANSPORTER PERMEASE YTRF"/>
    <property type="match status" value="1"/>
</dbReference>
<reference evidence="10" key="1">
    <citation type="submission" date="2022-07" db="EMBL/GenBank/DDBJ databases">
        <title>Description and genome-wide analysis of Profundicola chukchiensis gen. nov., sp. nov., marine bacteria isolated from bottom sediments of the Chukchi Sea.</title>
        <authorList>
            <person name="Romanenko L."/>
            <person name="Otstavnykh N."/>
            <person name="Kurilenko V."/>
            <person name="Eremeev V."/>
            <person name="Velansky P."/>
            <person name="Mikhailov V."/>
            <person name="Isaeva M."/>
        </authorList>
    </citation>
    <scope>NUCLEOTIDE SEQUENCE</scope>
    <source>
        <strain evidence="10">KMM 9713</strain>
    </source>
</reference>
<evidence type="ECO:0000256" key="3">
    <source>
        <dbReference type="ARBA" id="ARBA00022692"/>
    </source>
</evidence>
<keyword evidence="4 7" id="KW-1133">Transmembrane helix</keyword>
<feature type="domain" description="ABC3 transporter permease C-terminal" evidence="8">
    <location>
        <begin position="284"/>
        <end position="401"/>
    </location>
</feature>
<name>A0A9X4MXF0_9FLAO</name>
<dbReference type="InterPro" id="IPR050250">
    <property type="entry name" value="Macrolide_Exporter_MacB"/>
</dbReference>
<comment type="similarity">
    <text evidence="6">Belongs to the ABC-4 integral membrane protein family.</text>
</comment>
<feature type="transmembrane region" description="Helical" evidence="7">
    <location>
        <begin position="371"/>
        <end position="391"/>
    </location>
</feature>
<dbReference type="RefSeq" id="WP_304417638.1">
    <property type="nucleotide sequence ID" value="NZ_JANAIE010000007.1"/>
</dbReference>
<evidence type="ECO:0000313" key="11">
    <source>
        <dbReference type="Proteomes" id="UP001152599"/>
    </source>
</evidence>
<comment type="subcellular location">
    <subcellularLocation>
        <location evidence="1">Cell membrane</location>
        <topology evidence="1">Multi-pass membrane protein</topology>
    </subcellularLocation>
</comment>
<keyword evidence="11" id="KW-1185">Reference proteome</keyword>
<dbReference type="Pfam" id="PF02687">
    <property type="entry name" value="FtsX"/>
    <property type="match status" value="1"/>
</dbReference>
<evidence type="ECO:0000256" key="6">
    <source>
        <dbReference type="ARBA" id="ARBA00038076"/>
    </source>
</evidence>
<evidence type="ECO:0000259" key="8">
    <source>
        <dbReference type="Pfam" id="PF02687"/>
    </source>
</evidence>
<keyword evidence="5 7" id="KW-0472">Membrane</keyword>
<feature type="domain" description="MacB-like periplasmic core" evidence="9">
    <location>
        <begin position="21"/>
        <end position="237"/>
    </location>
</feature>
<dbReference type="GO" id="GO:0005886">
    <property type="term" value="C:plasma membrane"/>
    <property type="evidence" value="ECO:0007669"/>
    <property type="project" value="UniProtKB-SubCell"/>
</dbReference>
<dbReference type="Pfam" id="PF12704">
    <property type="entry name" value="MacB_PCD"/>
    <property type="match status" value="1"/>
</dbReference>
<comment type="caution">
    <text evidence="10">The sequence shown here is derived from an EMBL/GenBank/DDBJ whole genome shotgun (WGS) entry which is preliminary data.</text>
</comment>
<gene>
    <name evidence="10" type="ORF">NMK71_05635</name>
</gene>
<dbReference type="EMBL" id="JANCMU010000002">
    <property type="protein sequence ID" value="MDG4945888.1"/>
    <property type="molecule type" value="Genomic_DNA"/>
</dbReference>
<keyword evidence="2" id="KW-1003">Cell membrane</keyword>
<evidence type="ECO:0000256" key="1">
    <source>
        <dbReference type="ARBA" id="ARBA00004651"/>
    </source>
</evidence>
<dbReference type="GO" id="GO:0022857">
    <property type="term" value="F:transmembrane transporter activity"/>
    <property type="evidence" value="ECO:0007669"/>
    <property type="project" value="TreeGrafter"/>
</dbReference>
<dbReference type="InterPro" id="IPR003838">
    <property type="entry name" value="ABC3_permease_C"/>
</dbReference>
<accession>A0A9X4MXF0</accession>
<feature type="transmembrane region" description="Helical" evidence="7">
    <location>
        <begin position="325"/>
        <end position="351"/>
    </location>
</feature>
<dbReference type="AlphaFoldDB" id="A0A9X4MXF0"/>
<keyword evidence="3 7" id="KW-0812">Transmembrane</keyword>
<evidence type="ECO:0000256" key="7">
    <source>
        <dbReference type="SAM" id="Phobius"/>
    </source>
</evidence>
<feature type="transmembrane region" description="Helical" evidence="7">
    <location>
        <begin position="21"/>
        <end position="41"/>
    </location>
</feature>
<protein>
    <submittedName>
        <fullName evidence="10">ABC transporter permease</fullName>
    </submittedName>
</protein>
<dbReference type="InterPro" id="IPR025857">
    <property type="entry name" value="MacB_PCD"/>
</dbReference>
<dbReference type="PANTHER" id="PTHR30572">
    <property type="entry name" value="MEMBRANE COMPONENT OF TRANSPORTER-RELATED"/>
    <property type="match status" value="1"/>
</dbReference>
<sequence>MFDIDRWAEIWASVRSNKLRTFLSGLTIALALFVFITLFGLSKGLQNGFEREFFPPNVKALFISTWKTTKPFKGKKSDRMIQLKMEDYELLKKDYSDRADIILPNLNKAVTARNFSEYGSYSLVGTTSQQKQFSENVVMKGRYLDDVDGERLEKNVVIGRLVEKDLFKSGTAVGQHIQLGETMFRVIGVFSDEDGDDEERIIYIPLETMNVIYGTDEISRITVVPKNDLSLDEVSKMADEIRAQLKVKHDVHPDDTSGINVFDPKESLETTNMFFFIFTILVFIIGVGSLIAGIVSIGNMMVFSVKERTKEIGIRKALGAKPSNIVGLILQESIMVTFLFGFIGILLAVLLTESIQDSLVDYLIYEPSVEPSRIVLATLVLFFSGMLAGFIPARRASRIKPIEALNEGEN</sequence>
<evidence type="ECO:0000256" key="4">
    <source>
        <dbReference type="ARBA" id="ARBA00022989"/>
    </source>
</evidence>